<sequence length="32" mass="3795">MYELSKLNIGGKIDQIFNKLMKLHNYEENVVI</sequence>
<organism evidence="1">
    <name type="scientific">marine metagenome</name>
    <dbReference type="NCBI Taxonomy" id="408172"/>
    <lineage>
        <taxon>unclassified sequences</taxon>
        <taxon>metagenomes</taxon>
        <taxon>ecological metagenomes</taxon>
    </lineage>
</organism>
<protein>
    <submittedName>
        <fullName evidence="1">Uncharacterized protein</fullName>
    </submittedName>
</protein>
<proteinExistence type="predicted"/>
<reference evidence="1" key="1">
    <citation type="submission" date="2018-05" db="EMBL/GenBank/DDBJ databases">
        <authorList>
            <person name="Lanie J.A."/>
            <person name="Ng W.-L."/>
            <person name="Kazmierczak K.M."/>
            <person name="Andrzejewski T.M."/>
            <person name="Davidsen T.M."/>
            <person name="Wayne K.J."/>
            <person name="Tettelin H."/>
            <person name="Glass J.I."/>
            <person name="Rusch D."/>
            <person name="Podicherti R."/>
            <person name="Tsui H.-C.T."/>
            <person name="Winkler M.E."/>
        </authorList>
    </citation>
    <scope>NUCLEOTIDE SEQUENCE</scope>
</reference>
<evidence type="ECO:0000313" key="1">
    <source>
        <dbReference type="EMBL" id="SVB53994.1"/>
    </source>
</evidence>
<name>A0A382EUZ7_9ZZZZ</name>
<accession>A0A382EUZ7</accession>
<dbReference type="EMBL" id="UINC01046238">
    <property type="protein sequence ID" value="SVB53994.1"/>
    <property type="molecule type" value="Genomic_DNA"/>
</dbReference>
<dbReference type="AlphaFoldDB" id="A0A382EUZ7"/>
<gene>
    <name evidence="1" type="ORF">METZ01_LOCUS206848</name>
</gene>